<dbReference type="PANTHER" id="PTHR45947:SF15">
    <property type="entry name" value="TEICHURONIC ACID BIOSYNTHESIS GLYCOSYLTRANSFERASE TUAC-RELATED"/>
    <property type="match status" value="1"/>
</dbReference>
<dbReference type="InterPro" id="IPR050194">
    <property type="entry name" value="Glycosyltransferase_grp1"/>
</dbReference>
<feature type="domain" description="Glycosyl transferase family 1" evidence="1">
    <location>
        <begin position="224"/>
        <end position="373"/>
    </location>
</feature>
<gene>
    <name evidence="2" type="ORF">EH32_00375</name>
</gene>
<dbReference type="InterPro" id="IPR001296">
    <property type="entry name" value="Glyco_trans_1"/>
</dbReference>
<keyword evidence="3" id="KW-1185">Reference proteome</keyword>
<organism evidence="2 3">
    <name type="scientific">Erythrobacter litoralis</name>
    <dbReference type="NCBI Taxonomy" id="39960"/>
    <lineage>
        <taxon>Bacteria</taxon>
        <taxon>Pseudomonadati</taxon>
        <taxon>Pseudomonadota</taxon>
        <taxon>Alphaproteobacteria</taxon>
        <taxon>Sphingomonadales</taxon>
        <taxon>Erythrobacteraceae</taxon>
        <taxon>Erythrobacter/Porphyrobacter group</taxon>
        <taxon>Erythrobacter</taxon>
    </lineage>
</organism>
<accession>A0A074MHE3</accession>
<dbReference type="EMBL" id="JMIX01000010">
    <property type="protein sequence ID" value="KEO92235.1"/>
    <property type="molecule type" value="Genomic_DNA"/>
</dbReference>
<dbReference type="Pfam" id="PF00534">
    <property type="entry name" value="Glycos_transf_1"/>
    <property type="match status" value="1"/>
</dbReference>
<comment type="caution">
    <text evidence="2">The sequence shown here is derived from an EMBL/GenBank/DDBJ whole genome shotgun (WGS) entry which is preliminary data.</text>
</comment>
<dbReference type="Proteomes" id="UP000027866">
    <property type="component" value="Unassembled WGS sequence"/>
</dbReference>
<sequence length="405" mass="43845">MRIGYLVNRYPTASHSFIRREIHAVEAEGTEVVRFSIRRVSASEVPDQRDREEQLQTEALLQMGFARLMIDAIKVFVTCPLRSMRALAVAFAGNDRRATSMIKRTAYFVEGAALAIKVKSHSIDHLHAHFGTNSAMVARLASILSGVTYSFTVHGPDEFDAPIQLDLKGKVADCAFCVAISSFGRSQLMRWSAYSDWSKIEVVRCGVDDSFLRGPRATSVPEVPHICTVARLSAQKGIPLLLEALAVLKRAGEPCTLTIVGEGEMRIEVEGLIDSLGLSDDVKLVGVASSGEVIEHLLDARAMVLPSFAEGLPVVIMEALALSRPVIVSAIAGTPELVNKDCGWLVSAGSVGALVEAIRDALGASPEYLNLMGEVGRSRVSRLHNSLVNGEQLNKLFSKAVQAHE</sequence>
<dbReference type="CDD" id="cd03801">
    <property type="entry name" value="GT4_PimA-like"/>
    <property type="match status" value="1"/>
</dbReference>
<dbReference type="GO" id="GO:0016757">
    <property type="term" value="F:glycosyltransferase activity"/>
    <property type="evidence" value="ECO:0007669"/>
    <property type="project" value="InterPro"/>
</dbReference>
<reference evidence="2 3" key="1">
    <citation type="submission" date="2014-04" db="EMBL/GenBank/DDBJ databases">
        <title>A comprehensive comparison of genomes of Erythrobacter spp. Strains.</title>
        <authorList>
            <person name="Zheng Q."/>
        </authorList>
    </citation>
    <scope>NUCLEOTIDE SEQUENCE [LARGE SCALE GENOMIC DNA]</scope>
    <source>
        <strain evidence="2 3">DSM 8509</strain>
    </source>
</reference>
<evidence type="ECO:0000313" key="3">
    <source>
        <dbReference type="Proteomes" id="UP000027866"/>
    </source>
</evidence>
<protein>
    <recommendedName>
        <fullName evidence="1">Glycosyl transferase family 1 domain-containing protein</fullName>
    </recommendedName>
</protein>
<proteinExistence type="predicted"/>
<name>A0A074MHE3_9SPHN</name>
<evidence type="ECO:0000313" key="2">
    <source>
        <dbReference type="EMBL" id="KEO92235.1"/>
    </source>
</evidence>
<evidence type="ECO:0000259" key="1">
    <source>
        <dbReference type="Pfam" id="PF00534"/>
    </source>
</evidence>
<dbReference type="PANTHER" id="PTHR45947">
    <property type="entry name" value="SULFOQUINOVOSYL TRANSFERASE SQD2"/>
    <property type="match status" value="1"/>
</dbReference>
<dbReference type="Gene3D" id="3.40.50.2000">
    <property type="entry name" value="Glycogen Phosphorylase B"/>
    <property type="match status" value="2"/>
</dbReference>
<dbReference type="SUPFAM" id="SSF53756">
    <property type="entry name" value="UDP-Glycosyltransferase/glycogen phosphorylase"/>
    <property type="match status" value="1"/>
</dbReference>
<dbReference type="AlphaFoldDB" id="A0A074MHE3"/>
<dbReference type="RefSeq" id="WP_034905270.1">
    <property type="nucleotide sequence ID" value="NZ_CP017057.1"/>
</dbReference>